<evidence type="ECO:0000313" key="2">
    <source>
        <dbReference type="EMBL" id="KAK4136253.1"/>
    </source>
</evidence>
<evidence type="ECO:0000313" key="3">
    <source>
        <dbReference type="Proteomes" id="UP001304895"/>
    </source>
</evidence>
<accession>A0AAN6ZFT1</accession>
<feature type="region of interest" description="Disordered" evidence="1">
    <location>
        <begin position="1"/>
        <end position="43"/>
    </location>
</feature>
<dbReference type="EMBL" id="MU853404">
    <property type="protein sequence ID" value="KAK4136253.1"/>
    <property type="molecule type" value="Genomic_DNA"/>
</dbReference>
<protein>
    <submittedName>
        <fullName evidence="2">Uncharacterized protein</fullName>
    </submittedName>
</protein>
<organism evidence="2 3">
    <name type="scientific">Trichocladium antarcticum</name>
    <dbReference type="NCBI Taxonomy" id="1450529"/>
    <lineage>
        <taxon>Eukaryota</taxon>
        <taxon>Fungi</taxon>
        <taxon>Dikarya</taxon>
        <taxon>Ascomycota</taxon>
        <taxon>Pezizomycotina</taxon>
        <taxon>Sordariomycetes</taxon>
        <taxon>Sordariomycetidae</taxon>
        <taxon>Sordariales</taxon>
        <taxon>Chaetomiaceae</taxon>
        <taxon>Trichocladium</taxon>
    </lineage>
</organism>
<proteinExistence type="predicted"/>
<keyword evidence="3" id="KW-1185">Reference proteome</keyword>
<dbReference type="Proteomes" id="UP001304895">
    <property type="component" value="Unassembled WGS sequence"/>
</dbReference>
<reference evidence="2" key="1">
    <citation type="journal article" date="2023" name="Mol. Phylogenet. Evol.">
        <title>Genome-scale phylogeny and comparative genomics of the fungal order Sordariales.</title>
        <authorList>
            <person name="Hensen N."/>
            <person name="Bonometti L."/>
            <person name="Westerberg I."/>
            <person name="Brannstrom I.O."/>
            <person name="Guillou S."/>
            <person name="Cros-Aarteil S."/>
            <person name="Calhoun S."/>
            <person name="Haridas S."/>
            <person name="Kuo A."/>
            <person name="Mondo S."/>
            <person name="Pangilinan J."/>
            <person name="Riley R."/>
            <person name="LaButti K."/>
            <person name="Andreopoulos B."/>
            <person name="Lipzen A."/>
            <person name="Chen C."/>
            <person name="Yan M."/>
            <person name="Daum C."/>
            <person name="Ng V."/>
            <person name="Clum A."/>
            <person name="Steindorff A."/>
            <person name="Ohm R.A."/>
            <person name="Martin F."/>
            <person name="Silar P."/>
            <person name="Natvig D.O."/>
            <person name="Lalanne C."/>
            <person name="Gautier V."/>
            <person name="Ament-Velasquez S.L."/>
            <person name="Kruys A."/>
            <person name="Hutchinson M.I."/>
            <person name="Powell A.J."/>
            <person name="Barry K."/>
            <person name="Miller A.N."/>
            <person name="Grigoriev I.V."/>
            <person name="Debuchy R."/>
            <person name="Gladieux P."/>
            <person name="Hiltunen Thoren M."/>
            <person name="Johannesson H."/>
        </authorList>
    </citation>
    <scope>NUCLEOTIDE SEQUENCE</scope>
    <source>
        <strain evidence="2">CBS 123565</strain>
    </source>
</reference>
<sequence length="164" mass="18221">MTECDPARSPILQGNRPNRAGDGGGWLVPVPSRIRSDGISGPPTLTTVEDRRRQVRAVRQTGMSMIGPWRRSRTEPKCHEQDDNRHKLMGRNPIALWTVVLWPYDIALRRLTVAVKVHGCSVSGQQTSPSIRWTTGTISPSKLHVIYGTTEPTTRRCAFAAIAK</sequence>
<evidence type="ECO:0000256" key="1">
    <source>
        <dbReference type="SAM" id="MobiDB-lite"/>
    </source>
</evidence>
<reference evidence="2" key="2">
    <citation type="submission" date="2023-05" db="EMBL/GenBank/DDBJ databases">
        <authorList>
            <consortium name="Lawrence Berkeley National Laboratory"/>
            <person name="Steindorff A."/>
            <person name="Hensen N."/>
            <person name="Bonometti L."/>
            <person name="Westerberg I."/>
            <person name="Brannstrom I.O."/>
            <person name="Guillou S."/>
            <person name="Cros-Aarteil S."/>
            <person name="Calhoun S."/>
            <person name="Haridas S."/>
            <person name="Kuo A."/>
            <person name="Mondo S."/>
            <person name="Pangilinan J."/>
            <person name="Riley R."/>
            <person name="Labutti K."/>
            <person name="Andreopoulos B."/>
            <person name="Lipzen A."/>
            <person name="Chen C."/>
            <person name="Yanf M."/>
            <person name="Daum C."/>
            <person name="Ng V."/>
            <person name="Clum A."/>
            <person name="Ohm R."/>
            <person name="Martin F."/>
            <person name="Silar P."/>
            <person name="Natvig D."/>
            <person name="Lalanne C."/>
            <person name="Gautier V."/>
            <person name="Ament-Velasquez S.L."/>
            <person name="Kruys A."/>
            <person name="Hutchinson M.I."/>
            <person name="Powell A.J."/>
            <person name="Barry K."/>
            <person name="Miller A.N."/>
            <person name="Grigoriev I.V."/>
            <person name="Debuchy R."/>
            <person name="Gladieux P."/>
            <person name="Thoren M.H."/>
            <person name="Johannesson H."/>
        </authorList>
    </citation>
    <scope>NUCLEOTIDE SEQUENCE</scope>
    <source>
        <strain evidence="2">CBS 123565</strain>
    </source>
</reference>
<name>A0AAN6ZFT1_9PEZI</name>
<comment type="caution">
    <text evidence="2">The sequence shown here is derived from an EMBL/GenBank/DDBJ whole genome shotgun (WGS) entry which is preliminary data.</text>
</comment>
<dbReference type="AlphaFoldDB" id="A0AAN6ZFT1"/>
<gene>
    <name evidence="2" type="ORF">BT67DRAFT_236406</name>
</gene>